<evidence type="ECO:0000313" key="4">
    <source>
        <dbReference type="Proteomes" id="UP001432209"/>
    </source>
</evidence>
<keyword evidence="2" id="KW-0732">Signal</keyword>
<sequence length="311" mass="31572">MTAIKRKFLMPALVSALTVAGAASCATGGADHVAAGTAEKEAPAAAKQATAPSTEAAPADPFAGLTAARIAGEAVTATKGAPSLRLTAEGTDDGRRVKVDFSLDRSGTCTGGLRRDDSEAEFAVVKGVTYVKGDDEFWRSISSGANDVTAANDANDENDESGRIDQSGQNDQSADTAVADELVQLLKGKWLKIPAGAGASARALGGACDLDAMLDGVHVADAKGATRGAAAEVEGRKAATLVKRETDGTRTTYVAAEGEPYLLKAVSEGGRAPGTVLLTDFGVPVKVAVPLAAETVDLRDVRQSASRTSGL</sequence>
<feature type="chain" id="PRO_5046370717" description="Lipoprotein" evidence="2">
    <location>
        <begin position="23"/>
        <end position="311"/>
    </location>
</feature>
<evidence type="ECO:0000256" key="2">
    <source>
        <dbReference type="SAM" id="SignalP"/>
    </source>
</evidence>
<feature type="compositionally biased region" description="Polar residues" evidence="1">
    <location>
        <begin position="164"/>
        <end position="175"/>
    </location>
</feature>
<dbReference type="RefSeq" id="WP_329076179.1">
    <property type="nucleotide sequence ID" value="NZ_CP109495.1"/>
</dbReference>
<keyword evidence="4" id="KW-1185">Reference proteome</keyword>
<protein>
    <recommendedName>
        <fullName evidence="5">Lipoprotein</fullName>
    </recommendedName>
</protein>
<evidence type="ECO:0008006" key="5">
    <source>
        <dbReference type="Google" id="ProtNLM"/>
    </source>
</evidence>
<dbReference type="PROSITE" id="PS51257">
    <property type="entry name" value="PROKAR_LIPOPROTEIN"/>
    <property type="match status" value="1"/>
</dbReference>
<feature type="region of interest" description="Disordered" evidence="1">
    <location>
        <begin position="147"/>
        <end position="175"/>
    </location>
</feature>
<feature type="region of interest" description="Disordered" evidence="1">
    <location>
        <begin position="39"/>
        <end position="58"/>
    </location>
</feature>
<organism evidence="3 4">
    <name type="scientific">Streptomyces niveus</name>
    <name type="common">Streptomyces spheroides</name>
    <dbReference type="NCBI Taxonomy" id="193462"/>
    <lineage>
        <taxon>Bacteria</taxon>
        <taxon>Bacillati</taxon>
        <taxon>Actinomycetota</taxon>
        <taxon>Actinomycetes</taxon>
        <taxon>Kitasatosporales</taxon>
        <taxon>Streptomycetaceae</taxon>
        <taxon>Streptomyces</taxon>
    </lineage>
</organism>
<reference evidence="3" key="1">
    <citation type="submission" date="2022-10" db="EMBL/GenBank/DDBJ databases">
        <title>The complete genomes of actinobacterial strains from the NBC collection.</title>
        <authorList>
            <person name="Joergensen T.S."/>
            <person name="Alvarez Arevalo M."/>
            <person name="Sterndorff E.B."/>
            <person name="Faurdal D."/>
            <person name="Vuksanovic O."/>
            <person name="Mourched A.-S."/>
            <person name="Charusanti P."/>
            <person name="Shaw S."/>
            <person name="Blin K."/>
            <person name="Weber T."/>
        </authorList>
    </citation>
    <scope>NUCLEOTIDE SEQUENCE</scope>
    <source>
        <strain evidence="3">NBC_01432</strain>
    </source>
</reference>
<name>A0ABZ2A1D6_STRNV</name>
<dbReference type="Proteomes" id="UP001432209">
    <property type="component" value="Chromosome"/>
</dbReference>
<gene>
    <name evidence="3" type="ORF">OG442_13830</name>
</gene>
<feature type="compositionally biased region" description="Low complexity" evidence="1">
    <location>
        <begin position="43"/>
        <end position="57"/>
    </location>
</feature>
<proteinExistence type="predicted"/>
<evidence type="ECO:0000256" key="1">
    <source>
        <dbReference type="SAM" id="MobiDB-lite"/>
    </source>
</evidence>
<accession>A0ABZ2A1D6</accession>
<feature type="signal peptide" evidence="2">
    <location>
        <begin position="1"/>
        <end position="22"/>
    </location>
</feature>
<evidence type="ECO:0000313" key="3">
    <source>
        <dbReference type="EMBL" id="WUX52522.1"/>
    </source>
</evidence>
<dbReference type="EMBL" id="CP109495">
    <property type="protein sequence ID" value="WUX52522.1"/>
    <property type="molecule type" value="Genomic_DNA"/>
</dbReference>